<keyword evidence="1" id="KW-0732">Signal</keyword>
<evidence type="ECO:0000313" key="4">
    <source>
        <dbReference type="Proteomes" id="UP000030143"/>
    </source>
</evidence>
<organism evidence="3 4">
    <name type="scientific">Penicillium expansum</name>
    <name type="common">Blue mold rot fungus</name>
    <dbReference type="NCBI Taxonomy" id="27334"/>
    <lineage>
        <taxon>Eukaryota</taxon>
        <taxon>Fungi</taxon>
        <taxon>Dikarya</taxon>
        <taxon>Ascomycota</taxon>
        <taxon>Pezizomycotina</taxon>
        <taxon>Eurotiomycetes</taxon>
        <taxon>Eurotiomycetidae</taxon>
        <taxon>Eurotiales</taxon>
        <taxon>Aspergillaceae</taxon>
        <taxon>Penicillium</taxon>
    </lineage>
</organism>
<protein>
    <recommendedName>
        <fullName evidence="2">SnoaL-like domain-containing protein</fullName>
    </recommendedName>
</protein>
<dbReference type="VEuPathDB" id="FungiDB:PEXP_105680"/>
<feature type="signal peptide" evidence="1">
    <location>
        <begin position="1"/>
        <end position="22"/>
    </location>
</feature>
<accession>A0A0A2IEJ4</accession>
<feature type="domain" description="SnoaL-like" evidence="2">
    <location>
        <begin position="46"/>
        <end position="161"/>
    </location>
</feature>
<dbReference type="GeneID" id="27674587"/>
<sequence length="184" mass="20051">MKFNLILSFALYSLLGYSGALAGSSCCGPDITSCAYHERLLENYIAVWGGNLSLIDTVFHPDVVLFTDRFPSASGKGSSATNIKNRDEFAAFVKRSRTGWKEYYFEPIRSVAADHSIAVRWVMHGVLGSNFTLFPTPLKAGAAVTYNGTDFLVQDDCTGQIREAYIAGDSISLFHAMGLEAVTV</sequence>
<dbReference type="Proteomes" id="UP000030143">
    <property type="component" value="Unassembled WGS sequence"/>
</dbReference>
<name>A0A0A2IEJ4_PENEN</name>
<dbReference type="OrthoDB" id="3637354at2759"/>
<dbReference type="AlphaFoldDB" id="A0A0A2IEJ4"/>
<evidence type="ECO:0000313" key="3">
    <source>
        <dbReference type="EMBL" id="KGO62486.1"/>
    </source>
</evidence>
<gene>
    <name evidence="3" type="ORF">PEX2_018930</name>
</gene>
<dbReference type="PhylomeDB" id="A0A0A2IEJ4"/>
<dbReference type="PROSITE" id="PS51257">
    <property type="entry name" value="PROKAR_LIPOPROTEIN"/>
    <property type="match status" value="1"/>
</dbReference>
<dbReference type="HOGENOM" id="CLU_123987_0_0_1"/>
<keyword evidence="4" id="KW-1185">Reference proteome</keyword>
<dbReference type="EMBL" id="JQFZ01000021">
    <property type="protein sequence ID" value="KGO62486.1"/>
    <property type="molecule type" value="Genomic_DNA"/>
</dbReference>
<dbReference type="Pfam" id="PF12680">
    <property type="entry name" value="SnoaL_2"/>
    <property type="match status" value="1"/>
</dbReference>
<dbReference type="SUPFAM" id="SSF54427">
    <property type="entry name" value="NTF2-like"/>
    <property type="match status" value="1"/>
</dbReference>
<evidence type="ECO:0000256" key="1">
    <source>
        <dbReference type="SAM" id="SignalP"/>
    </source>
</evidence>
<evidence type="ECO:0000259" key="2">
    <source>
        <dbReference type="Pfam" id="PF12680"/>
    </source>
</evidence>
<dbReference type="InterPro" id="IPR037401">
    <property type="entry name" value="SnoaL-like"/>
</dbReference>
<proteinExistence type="predicted"/>
<dbReference type="Gene3D" id="3.10.450.50">
    <property type="match status" value="1"/>
</dbReference>
<reference evidence="3 4" key="1">
    <citation type="journal article" date="2015" name="Mol. Plant Microbe Interact.">
        <title>Genome, transcriptome, and functional analyses of Penicillium expansum provide new insights into secondary metabolism and pathogenicity.</title>
        <authorList>
            <person name="Ballester A.R."/>
            <person name="Marcet-Houben M."/>
            <person name="Levin E."/>
            <person name="Sela N."/>
            <person name="Selma-Lazaro C."/>
            <person name="Carmona L."/>
            <person name="Wisniewski M."/>
            <person name="Droby S."/>
            <person name="Gonzalez-Candelas L."/>
            <person name="Gabaldon T."/>
        </authorList>
    </citation>
    <scope>NUCLEOTIDE SEQUENCE [LARGE SCALE GENOMIC DNA]</scope>
    <source>
        <strain evidence="3 4">MD-8</strain>
    </source>
</reference>
<dbReference type="RefSeq" id="XP_016603055.1">
    <property type="nucleotide sequence ID" value="XM_016739168.1"/>
</dbReference>
<feature type="chain" id="PRO_5009752379" description="SnoaL-like domain-containing protein" evidence="1">
    <location>
        <begin position="23"/>
        <end position="184"/>
    </location>
</feature>
<dbReference type="InterPro" id="IPR032710">
    <property type="entry name" value="NTF2-like_dom_sf"/>
</dbReference>
<comment type="caution">
    <text evidence="3">The sequence shown here is derived from an EMBL/GenBank/DDBJ whole genome shotgun (WGS) entry which is preliminary data.</text>
</comment>